<evidence type="ECO:0000313" key="2">
    <source>
        <dbReference type="Proteomes" id="UP000292544"/>
    </source>
</evidence>
<dbReference type="Gene3D" id="3.40.1730.10">
    <property type="entry name" value="pa0076 domain"/>
    <property type="match status" value="1"/>
</dbReference>
<keyword evidence="2" id="KW-1185">Reference proteome</keyword>
<comment type="caution">
    <text evidence="1">The sequence shown here is derived from an EMBL/GenBank/DDBJ whole genome shotgun (WGS) entry which is preliminary data.</text>
</comment>
<dbReference type="PIRSF" id="PIRSF029287">
    <property type="entry name" value="UCP029287"/>
    <property type="match status" value="1"/>
</dbReference>
<proteinExistence type="predicted"/>
<dbReference type="Proteomes" id="UP000292544">
    <property type="component" value="Unassembled WGS sequence"/>
</dbReference>
<protein>
    <submittedName>
        <fullName evidence="1">Type VI secretion system-associated protein TagF</fullName>
    </submittedName>
</protein>
<dbReference type="EMBL" id="SHLY01000001">
    <property type="protein sequence ID" value="TAA48081.1"/>
    <property type="molecule type" value="Genomic_DNA"/>
</dbReference>
<reference evidence="2" key="1">
    <citation type="submission" date="2019-02" db="EMBL/GenBank/DDBJ databases">
        <title>Draft genome sequence of Muricauda sp. 176CP4-71.</title>
        <authorList>
            <person name="Park J.-S."/>
        </authorList>
    </citation>
    <scope>NUCLEOTIDE SEQUENCE [LARGE SCALE GENOMIC DNA]</scope>
    <source>
        <strain evidence="2">176GS2-150</strain>
    </source>
</reference>
<evidence type="ECO:0000313" key="1">
    <source>
        <dbReference type="EMBL" id="TAA48081.1"/>
    </source>
</evidence>
<sequence>MSDTAISGSFGYCGKLPARRDFVKDGLPEAFEQVWHEWIQSALAVSKEQLGDQWLSCYLTSPIWHFALSSGVCGDETLVGTMIPSVDAIGRHYPFTLVAGVEEAAIHYWKDRQWGDYTSEKALDVLDDDIDLKKWAKGLADEHPLSEVAIEPADLNAVANKGSGIVFSDSGLSSCPAILDQYLKEQHDAYCIWWTEGSELVQQCTLITSKLPLVSQFAAMLDGDWKAWGW</sequence>
<accession>A0ABY1WU26</accession>
<dbReference type="InterPro" id="IPR017748">
    <property type="entry name" value="TagF"/>
</dbReference>
<gene>
    <name evidence="1" type="primary">tagF</name>
    <name evidence="1" type="ORF">EXY25_02240</name>
</gene>
<dbReference type="RefSeq" id="WP_130565575.1">
    <property type="nucleotide sequence ID" value="NZ_SHLY01000001.1"/>
</dbReference>
<name>A0ABY1WU26_9GAMM</name>
<dbReference type="NCBIfam" id="TIGR03373">
    <property type="entry name" value="VI_minor_4"/>
    <property type="match status" value="1"/>
</dbReference>
<organism evidence="1 2">
    <name type="scientific">Corallincola spongiicola</name>
    <dbReference type="NCBI Taxonomy" id="2520508"/>
    <lineage>
        <taxon>Bacteria</taxon>
        <taxon>Pseudomonadati</taxon>
        <taxon>Pseudomonadota</taxon>
        <taxon>Gammaproteobacteria</taxon>
        <taxon>Alteromonadales</taxon>
        <taxon>Psychromonadaceae</taxon>
        <taxon>Corallincola</taxon>
    </lineage>
</organism>
<dbReference type="Pfam" id="PF09867">
    <property type="entry name" value="TagF_N"/>
    <property type="match status" value="1"/>
</dbReference>
<dbReference type="InterPro" id="IPR038225">
    <property type="entry name" value="TagF_sf"/>
</dbReference>